<evidence type="ECO:0000256" key="11">
    <source>
        <dbReference type="SAM" id="MobiDB-lite"/>
    </source>
</evidence>
<proteinExistence type="inferred from homology"/>
<feature type="domain" description="DNA2/NAM7 helicase helicase" evidence="12">
    <location>
        <begin position="518"/>
        <end position="591"/>
    </location>
</feature>
<dbReference type="Pfam" id="PF13086">
    <property type="entry name" value="AAA_11"/>
    <property type="match status" value="2"/>
</dbReference>
<evidence type="ECO:0000259" key="12">
    <source>
        <dbReference type="Pfam" id="PF13086"/>
    </source>
</evidence>
<organism evidence="15 16">
    <name type="scientific">Platanthera guangdongensis</name>
    <dbReference type="NCBI Taxonomy" id="2320717"/>
    <lineage>
        <taxon>Eukaryota</taxon>
        <taxon>Viridiplantae</taxon>
        <taxon>Streptophyta</taxon>
        <taxon>Embryophyta</taxon>
        <taxon>Tracheophyta</taxon>
        <taxon>Spermatophyta</taxon>
        <taxon>Magnoliopsida</taxon>
        <taxon>Liliopsida</taxon>
        <taxon>Asparagales</taxon>
        <taxon>Orchidaceae</taxon>
        <taxon>Orchidoideae</taxon>
        <taxon>Orchideae</taxon>
        <taxon>Orchidinae</taxon>
        <taxon>Platanthera</taxon>
    </lineage>
</organism>
<evidence type="ECO:0000256" key="3">
    <source>
        <dbReference type="ARBA" id="ARBA00012552"/>
    </source>
</evidence>
<evidence type="ECO:0000256" key="10">
    <source>
        <dbReference type="ARBA" id="ARBA00047984"/>
    </source>
</evidence>
<evidence type="ECO:0000313" key="15">
    <source>
        <dbReference type="EMBL" id="KAK8943549.1"/>
    </source>
</evidence>
<evidence type="ECO:0000256" key="5">
    <source>
        <dbReference type="ARBA" id="ARBA00022741"/>
    </source>
</evidence>
<keyword evidence="16" id="KW-1185">Reference proteome</keyword>
<dbReference type="Proteomes" id="UP001412067">
    <property type="component" value="Unassembled WGS sequence"/>
</dbReference>
<feature type="compositionally biased region" description="Basic and acidic residues" evidence="11">
    <location>
        <begin position="957"/>
        <end position="966"/>
    </location>
</feature>
<dbReference type="EC" id="3.6.4.13" evidence="3"/>
<evidence type="ECO:0000256" key="9">
    <source>
        <dbReference type="ARBA" id="ARBA00023158"/>
    </source>
</evidence>
<feature type="domain" description="DNA2/NAM7 helicase-like C-terminal" evidence="13">
    <location>
        <begin position="600"/>
        <end position="802"/>
    </location>
</feature>
<dbReference type="CDD" id="cd18808">
    <property type="entry name" value="SF1_C_Upf1"/>
    <property type="match status" value="1"/>
</dbReference>
<comment type="caution">
    <text evidence="15">The sequence shown here is derived from an EMBL/GenBank/DDBJ whole genome shotgun (WGS) entry which is preliminary data.</text>
</comment>
<evidence type="ECO:0000256" key="7">
    <source>
        <dbReference type="ARBA" id="ARBA00022806"/>
    </source>
</evidence>
<dbReference type="InterPro" id="IPR041677">
    <property type="entry name" value="DNA2/NAM7_AAA_11"/>
</dbReference>
<keyword evidence="8" id="KW-0067">ATP-binding</keyword>
<dbReference type="InterPro" id="IPR041679">
    <property type="entry name" value="DNA2/NAM7-like_C"/>
</dbReference>
<evidence type="ECO:0000256" key="1">
    <source>
        <dbReference type="ARBA" id="ARBA00004496"/>
    </source>
</evidence>
<dbReference type="Pfam" id="PF21634">
    <property type="entry name" value="MOV-10_beta-barrel"/>
    <property type="match status" value="1"/>
</dbReference>
<comment type="similarity">
    <text evidence="2">Belongs to the DNA2/NAM7 helicase family. SDE3 subfamily.</text>
</comment>
<gene>
    <name evidence="15" type="primary">SDE3</name>
    <name evidence="15" type="ORF">KSP40_PGU006415</name>
</gene>
<dbReference type="Pfam" id="PF13087">
    <property type="entry name" value="AAA_12"/>
    <property type="match status" value="1"/>
</dbReference>
<keyword evidence="5" id="KW-0547">Nucleotide-binding</keyword>
<dbReference type="InterPro" id="IPR026122">
    <property type="entry name" value="MOV-10/SDE3_DEXXQ/H-box"/>
</dbReference>
<accession>A0ABR2LLZ6</accession>
<evidence type="ECO:0000256" key="2">
    <source>
        <dbReference type="ARBA" id="ARBA00005601"/>
    </source>
</evidence>
<evidence type="ECO:0000256" key="4">
    <source>
        <dbReference type="ARBA" id="ARBA00022490"/>
    </source>
</evidence>
<keyword evidence="9" id="KW-0943">RNA-mediated gene silencing</keyword>
<protein>
    <recommendedName>
        <fullName evidence="3">RNA helicase</fullName>
        <ecNumber evidence="3">3.6.4.13</ecNumber>
    </recommendedName>
</protein>
<evidence type="ECO:0000259" key="14">
    <source>
        <dbReference type="Pfam" id="PF21634"/>
    </source>
</evidence>
<reference evidence="15 16" key="1">
    <citation type="journal article" date="2022" name="Nat. Plants">
        <title>Genomes of leafy and leafless Platanthera orchids illuminate the evolution of mycoheterotrophy.</title>
        <authorList>
            <person name="Li M.H."/>
            <person name="Liu K.W."/>
            <person name="Li Z."/>
            <person name="Lu H.C."/>
            <person name="Ye Q.L."/>
            <person name="Zhang D."/>
            <person name="Wang J.Y."/>
            <person name="Li Y.F."/>
            <person name="Zhong Z.M."/>
            <person name="Liu X."/>
            <person name="Yu X."/>
            <person name="Liu D.K."/>
            <person name="Tu X.D."/>
            <person name="Liu B."/>
            <person name="Hao Y."/>
            <person name="Liao X.Y."/>
            <person name="Jiang Y.T."/>
            <person name="Sun W.H."/>
            <person name="Chen J."/>
            <person name="Chen Y.Q."/>
            <person name="Ai Y."/>
            <person name="Zhai J.W."/>
            <person name="Wu S.S."/>
            <person name="Zhou Z."/>
            <person name="Hsiao Y.Y."/>
            <person name="Wu W.L."/>
            <person name="Chen Y.Y."/>
            <person name="Lin Y.F."/>
            <person name="Hsu J.L."/>
            <person name="Li C.Y."/>
            <person name="Wang Z.W."/>
            <person name="Zhao X."/>
            <person name="Zhong W.Y."/>
            <person name="Ma X.K."/>
            <person name="Ma L."/>
            <person name="Huang J."/>
            <person name="Chen G.Z."/>
            <person name="Huang M.Z."/>
            <person name="Huang L."/>
            <person name="Peng D.H."/>
            <person name="Luo Y.B."/>
            <person name="Zou S.Q."/>
            <person name="Chen S.P."/>
            <person name="Lan S."/>
            <person name="Tsai W.C."/>
            <person name="Van de Peer Y."/>
            <person name="Liu Z.J."/>
        </authorList>
    </citation>
    <scope>NUCLEOTIDE SEQUENCE [LARGE SCALE GENOMIC DNA]</scope>
    <source>
        <tissue evidence="15">Flower</tissue>
    </source>
</reference>
<comment type="catalytic activity">
    <reaction evidence="10">
        <text>ATP + H2O = ADP + phosphate + H(+)</text>
        <dbReference type="Rhea" id="RHEA:13065"/>
        <dbReference type="ChEBI" id="CHEBI:15377"/>
        <dbReference type="ChEBI" id="CHEBI:15378"/>
        <dbReference type="ChEBI" id="CHEBI:30616"/>
        <dbReference type="ChEBI" id="CHEBI:43474"/>
        <dbReference type="ChEBI" id="CHEBI:456216"/>
        <dbReference type="EC" id="3.6.4.13"/>
    </reaction>
</comment>
<feature type="domain" description="DNA2/NAM7 helicase helicase" evidence="12">
    <location>
        <begin position="403"/>
        <end position="497"/>
    </location>
</feature>
<keyword evidence="6" id="KW-0378">Hydrolase</keyword>
<keyword evidence="4" id="KW-0963">Cytoplasm</keyword>
<keyword evidence="7 15" id="KW-0347">Helicase</keyword>
<sequence>MGSIVEKDGDEEYSEIGDGGDVGFLDFDDDKSLSSSCLFESGPVAISVPFRFIAGKPQSAFLGEISADSISIKNNTDEPVELWSIRIFASNPEDSYLLSLMKPPSANADESESNAFVGSDALEDRVIQPKQTLTIWLSCKPKEIGLHTSVVHFDIGSDKIERVAFLLADDKVSKALFAEKQYSRAPPRKKMFDCDKYVAGSQPRRDRAGRKGTGIRLPLFPIAKEIREMVEAKQVPDFIMKGLSTLNYARYFSALISMEEIDLEEKMRAYDMESVTMRRRYNQFLSLEVPGLAEKRPSLVRGDFIFVQLATDKLEGISRPFQGFIHRVEADEILLKFDMILHQCHRDDRLYNVSFAYNRLNMRKLYSAVRAAERLGTEILFPVQSASRRVIKTTPLQHSSLSLNKEQIQSVEMILGCQGFPPYVIHGPPGTGKTKTLIEAIRQLYTTRENARVLVCAASNFAADHVLEKLLDEDGFGLRQSEIFRLNATSRQQEDVKPDLIKFCFFDESSFRCPPLQALKHYRVIISTYMSSFMLCGEGIRRGHFTHIFLDEAAQVSEPEAMIPISTLSVDKTVIVLAGDPMQLGPVVCSREANDLGLGKSYLERLFEFEYYEGGDENYVTKLLRNYRCHPAILELPSKFFYTGELIACKDDDDSSIYVSAGLPNKTFPVLFVGIQGSDEREGNNPSWFNRFEVSKVVDIINRLLMNADLSEGDIGVITPYKQQVVKLQKVLDSLEISNIKVGSVEQFQGQERKIIIISTVRSTVKHNDFDRIHCLGFLSNPRRFNVAVTRARSLLIIIGNPHIITKDPYWDELLRHCVDNGSYQGCPLPPLEKENFRNHSSPHFRPQDARELKSRVDNWREDAKRNAEVVEWGAVDVSDEYHEKASMQYANDIDTDGDGVKLAAPGQHQKDWESGENCSKYNSNEDDELDYMDDSVAWNDSSLDRCRSPEPGMGKKPFEINDVGKKNSKPPCKVVEWKGMAFTPTGWD</sequence>
<name>A0ABR2LLZ6_9ASPA</name>
<dbReference type="GO" id="GO:0004386">
    <property type="term" value="F:helicase activity"/>
    <property type="evidence" value="ECO:0007669"/>
    <property type="project" value="UniProtKB-KW"/>
</dbReference>
<dbReference type="InterPro" id="IPR027417">
    <property type="entry name" value="P-loop_NTPase"/>
</dbReference>
<dbReference type="SUPFAM" id="SSF52540">
    <property type="entry name" value="P-loop containing nucleoside triphosphate hydrolases"/>
    <property type="match status" value="1"/>
</dbReference>
<dbReference type="CDD" id="cd18038">
    <property type="entry name" value="DEXXQc_Helz-like"/>
    <property type="match status" value="1"/>
</dbReference>
<evidence type="ECO:0000313" key="16">
    <source>
        <dbReference type="Proteomes" id="UP001412067"/>
    </source>
</evidence>
<evidence type="ECO:0000256" key="6">
    <source>
        <dbReference type="ARBA" id="ARBA00022801"/>
    </source>
</evidence>
<feature type="domain" description="Helicase MOV-10-like beta-barrel" evidence="14">
    <location>
        <begin position="270"/>
        <end position="355"/>
    </location>
</feature>
<evidence type="ECO:0000256" key="8">
    <source>
        <dbReference type="ARBA" id="ARBA00022840"/>
    </source>
</evidence>
<dbReference type="PANTHER" id="PTHR45418">
    <property type="entry name" value="CANCER/TESTIS ANTIGEN 55"/>
    <property type="match status" value="1"/>
</dbReference>
<dbReference type="PANTHER" id="PTHR45418:SF1">
    <property type="entry name" value="CANCER_TESTIS ANTIGEN 55"/>
    <property type="match status" value="1"/>
</dbReference>
<dbReference type="InterPro" id="IPR047187">
    <property type="entry name" value="SF1_C_Upf1"/>
</dbReference>
<evidence type="ECO:0000259" key="13">
    <source>
        <dbReference type="Pfam" id="PF13087"/>
    </source>
</evidence>
<comment type="subcellular location">
    <subcellularLocation>
        <location evidence="1">Cytoplasm</location>
    </subcellularLocation>
</comment>
<dbReference type="Gene3D" id="3.40.50.300">
    <property type="entry name" value="P-loop containing nucleotide triphosphate hydrolases"/>
    <property type="match status" value="2"/>
</dbReference>
<dbReference type="InterPro" id="IPR049080">
    <property type="entry name" value="MOV-10-like_beta-barrel"/>
</dbReference>
<dbReference type="EMBL" id="JBBWWR010000018">
    <property type="protein sequence ID" value="KAK8943549.1"/>
    <property type="molecule type" value="Genomic_DNA"/>
</dbReference>
<feature type="region of interest" description="Disordered" evidence="11">
    <location>
        <begin position="943"/>
        <end position="966"/>
    </location>
</feature>